<dbReference type="GeneID" id="25564948"/>
<dbReference type="AlphaFoldDB" id="A0A0L0DB06"/>
<feature type="transmembrane region" description="Helical" evidence="6">
    <location>
        <begin position="271"/>
        <end position="292"/>
    </location>
</feature>
<feature type="transmembrane region" description="Helical" evidence="6">
    <location>
        <begin position="324"/>
        <end position="347"/>
    </location>
</feature>
<comment type="similarity">
    <text evidence="5">Belongs to the FNT transporter (TC 1.A.16) family.</text>
</comment>
<dbReference type="OMA" id="WWEAFWR"/>
<evidence type="ECO:0000313" key="7">
    <source>
        <dbReference type="EMBL" id="KNC49534.1"/>
    </source>
</evidence>
<dbReference type="InterPro" id="IPR000292">
    <property type="entry name" value="For/NO2_transpt"/>
</dbReference>
<dbReference type="RefSeq" id="XP_013757647.1">
    <property type="nucleotide sequence ID" value="XM_013902193.1"/>
</dbReference>
<dbReference type="Pfam" id="PF01226">
    <property type="entry name" value="Form_Nir_trans"/>
    <property type="match status" value="2"/>
</dbReference>
<dbReference type="PANTHER" id="PTHR30520:SF6">
    <property type="entry name" value="FORMATE_NITRATE FAMILY TRANSPORTER (EUROFUNG)"/>
    <property type="match status" value="1"/>
</dbReference>
<keyword evidence="3 6" id="KW-1133">Transmembrane helix</keyword>
<dbReference type="InterPro" id="IPR023271">
    <property type="entry name" value="Aquaporin-like"/>
</dbReference>
<proteinExistence type="inferred from homology"/>
<dbReference type="eggNOG" id="ENOG502SD0H">
    <property type="taxonomic scope" value="Eukaryota"/>
</dbReference>
<evidence type="ECO:0000256" key="2">
    <source>
        <dbReference type="ARBA" id="ARBA00022692"/>
    </source>
</evidence>
<protein>
    <submittedName>
        <fullName evidence="7">Formate dehydrogenase</fullName>
    </submittedName>
</protein>
<organism evidence="7 8">
    <name type="scientific">Thecamonas trahens ATCC 50062</name>
    <dbReference type="NCBI Taxonomy" id="461836"/>
    <lineage>
        <taxon>Eukaryota</taxon>
        <taxon>Apusozoa</taxon>
        <taxon>Apusomonadida</taxon>
        <taxon>Apusomonadidae</taxon>
        <taxon>Thecamonas</taxon>
    </lineage>
</organism>
<gene>
    <name evidence="7" type="ORF">AMSG_05560</name>
</gene>
<feature type="transmembrane region" description="Helical" evidence="6">
    <location>
        <begin position="88"/>
        <end position="109"/>
    </location>
</feature>
<accession>A0A0L0DB06</accession>
<evidence type="ECO:0000256" key="4">
    <source>
        <dbReference type="ARBA" id="ARBA00023136"/>
    </source>
</evidence>
<name>A0A0L0DB06_THETB</name>
<feature type="transmembrane region" description="Helical" evidence="6">
    <location>
        <begin position="191"/>
        <end position="214"/>
    </location>
</feature>
<dbReference type="Gene3D" id="1.20.1080.10">
    <property type="entry name" value="Glycerol uptake facilitator protein"/>
    <property type="match status" value="1"/>
</dbReference>
<evidence type="ECO:0000256" key="1">
    <source>
        <dbReference type="ARBA" id="ARBA00004141"/>
    </source>
</evidence>
<dbReference type="EMBL" id="GL349456">
    <property type="protein sequence ID" value="KNC49534.1"/>
    <property type="molecule type" value="Genomic_DNA"/>
</dbReference>
<reference evidence="7 8" key="1">
    <citation type="submission" date="2010-05" db="EMBL/GenBank/DDBJ databases">
        <title>The Genome Sequence of Thecamonas trahens ATCC 50062.</title>
        <authorList>
            <consortium name="The Broad Institute Genome Sequencing Platform"/>
            <person name="Russ C."/>
            <person name="Cuomo C."/>
            <person name="Shea T."/>
            <person name="Young S.K."/>
            <person name="Zeng Q."/>
            <person name="Koehrsen M."/>
            <person name="Haas B."/>
            <person name="Borodovsky M."/>
            <person name="Guigo R."/>
            <person name="Alvarado L."/>
            <person name="Berlin A."/>
            <person name="Bochicchio J."/>
            <person name="Borenstein D."/>
            <person name="Chapman S."/>
            <person name="Chen Z."/>
            <person name="Freedman E."/>
            <person name="Gellesch M."/>
            <person name="Goldberg J."/>
            <person name="Griggs A."/>
            <person name="Gujja S."/>
            <person name="Heilman E."/>
            <person name="Heiman D."/>
            <person name="Hepburn T."/>
            <person name="Howarth C."/>
            <person name="Jen D."/>
            <person name="Larson L."/>
            <person name="Mehta T."/>
            <person name="Park D."/>
            <person name="Pearson M."/>
            <person name="Roberts A."/>
            <person name="Saif S."/>
            <person name="Shenoy N."/>
            <person name="Sisk P."/>
            <person name="Stolte C."/>
            <person name="Sykes S."/>
            <person name="Thomson T."/>
            <person name="Walk T."/>
            <person name="White J."/>
            <person name="Yandava C."/>
            <person name="Burger G."/>
            <person name="Gray M.W."/>
            <person name="Holland P.W.H."/>
            <person name="King N."/>
            <person name="Lang F.B.F."/>
            <person name="Roger A.J."/>
            <person name="Ruiz-Trillo I."/>
            <person name="Lander E."/>
            <person name="Nusbaum C."/>
        </authorList>
    </citation>
    <scope>NUCLEOTIDE SEQUENCE [LARGE SCALE GENOMIC DNA]</scope>
    <source>
        <strain evidence="7 8">ATCC 50062</strain>
    </source>
</reference>
<dbReference type="GO" id="GO:0015499">
    <property type="term" value="F:formate transmembrane transporter activity"/>
    <property type="evidence" value="ECO:0007669"/>
    <property type="project" value="TreeGrafter"/>
</dbReference>
<keyword evidence="2 6" id="KW-0812">Transmembrane</keyword>
<keyword evidence="8" id="KW-1185">Reference proteome</keyword>
<feature type="transmembrane region" description="Helical" evidence="6">
    <location>
        <begin position="245"/>
        <end position="264"/>
    </location>
</feature>
<comment type="subcellular location">
    <subcellularLocation>
        <location evidence="1">Membrane</location>
        <topology evidence="1">Multi-pass membrane protein</topology>
    </subcellularLocation>
</comment>
<dbReference type="PANTHER" id="PTHR30520">
    <property type="entry name" value="FORMATE TRANSPORTER-RELATED"/>
    <property type="match status" value="1"/>
</dbReference>
<dbReference type="Proteomes" id="UP000054408">
    <property type="component" value="Unassembled WGS sequence"/>
</dbReference>
<dbReference type="OrthoDB" id="10263266at2759"/>
<evidence type="ECO:0000256" key="6">
    <source>
        <dbReference type="SAM" id="Phobius"/>
    </source>
</evidence>
<feature type="transmembrane region" description="Helical" evidence="6">
    <location>
        <begin position="121"/>
        <end position="142"/>
    </location>
</feature>
<keyword evidence="4 6" id="KW-0472">Membrane</keyword>
<evidence type="ECO:0000256" key="3">
    <source>
        <dbReference type="ARBA" id="ARBA00022989"/>
    </source>
</evidence>
<dbReference type="GO" id="GO:0005886">
    <property type="term" value="C:plasma membrane"/>
    <property type="evidence" value="ECO:0007669"/>
    <property type="project" value="TreeGrafter"/>
</dbReference>
<evidence type="ECO:0000256" key="5">
    <source>
        <dbReference type="ARBA" id="ARBA00049660"/>
    </source>
</evidence>
<evidence type="ECO:0000313" key="8">
    <source>
        <dbReference type="Proteomes" id="UP000054408"/>
    </source>
</evidence>
<sequence>MEATIPWGAIEAGSASLLTDHGDTSYASSDASQCSCSSDASCCSSSNCDGSCSATVAAKPPMMRTPEQVIRAMAESIDASLDECLWQWIVRGVLAGVLITTGAFLSTVFSAGVEAHGPQAFMAGLGFVTAVSMVILSGSLLLSASSITIPMYLLARGGWDAAVAALGHRCGRVSNAIDNFQTRVFRPKRAVAMWLVSIVANYLGSLFAGALFVAGSLLDAHSTARLDAIVLAKVSPYWASGARGWFSLVVWGMIANLLVGMAAYNATVARTLPGIVLGIFLPVMAFVVLGAAHSPTNMGYFALSLINGNSPITWGDTWAWHLPAAIAGNLLGGALLIGLPIFLAHGVSPTTYRTKIM</sequence>